<dbReference type="RefSeq" id="WP_378294576.1">
    <property type="nucleotide sequence ID" value="NZ_JBHULE010000022.1"/>
</dbReference>
<proteinExistence type="predicted"/>
<keyword evidence="3" id="KW-0804">Transcription</keyword>
<evidence type="ECO:0000256" key="4">
    <source>
        <dbReference type="SAM" id="Phobius"/>
    </source>
</evidence>
<reference evidence="8" key="1">
    <citation type="journal article" date="2019" name="Int. J. Syst. Evol. Microbiol.">
        <title>The Global Catalogue of Microorganisms (GCM) 10K type strain sequencing project: providing services to taxonomists for standard genome sequencing and annotation.</title>
        <authorList>
            <consortium name="The Broad Institute Genomics Platform"/>
            <consortium name="The Broad Institute Genome Sequencing Center for Infectious Disease"/>
            <person name="Wu L."/>
            <person name="Ma J."/>
        </authorList>
    </citation>
    <scope>NUCLEOTIDE SEQUENCE [LARGE SCALE GENOMIC DNA]</scope>
    <source>
        <strain evidence="8">KCTC 52274</strain>
    </source>
</reference>
<dbReference type="InterPro" id="IPR009057">
    <property type="entry name" value="Homeodomain-like_sf"/>
</dbReference>
<keyword evidence="1" id="KW-0805">Transcription regulation</keyword>
<protein>
    <submittedName>
        <fullName evidence="7">Helix-turn-helix domain-containing protein</fullName>
    </submittedName>
</protein>
<keyword evidence="8" id="KW-1185">Reference proteome</keyword>
<dbReference type="PANTHER" id="PTHR43280:SF34">
    <property type="entry name" value="ARAC-FAMILY TRANSCRIPTIONAL REGULATOR"/>
    <property type="match status" value="1"/>
</dbReference>
<evidence type="ECO:0000256" key="1">
    <source>
        <dbReference type="ARBA" id="ARBA00023015"/>
    </source>
</evidence>
<dbReference type="SMART" id="SM00342">
    <property type="entry name" value="HTH_ARAC"/>
    <property type="match status" value="1"/>
</dbReference>
<feature type="chain" id="PRO_5045772944" evidence="5">
    <location>
        <begin position="24"/>
        <end position="578"/>
    </location>
</feature>
<sequence length="578" mass="68100">MIRKVRSSYLFLLASFLSTCINAQSITDSLEQKTYKELQETFYNQLESNIIKAKKTAEVYLNRAKNNQDTLRIAYAYEFHTNLTSSENGIRYYDSIIAITKNNPTKRYPAHSYFRKAQHYLYEKRDIKKTLYNLSEARKQATDNDNIDLLYRTDYLIGIVKSEHLGEKENAISIFKKCATYYAKEIKYAHKFRYLSTLHVTAETYIGLKKYDSATYYNTKGYLKSSKSEDAYEIQMKSYFTLCEGINKYQLKEYPTAIDSINIALPEIIALEDKSNTIDSYFYLGQSYYHLAEEDKAISYLKKTDSILETLNSIPQYKHVKTYEYLKNYYKKKKDIQNQNKYLDKLNSILDSYINDKIYISTKVKEDYDVPVLLDEQRAVINKLNNTNNKYITSISLLIILLLILGSLLYYFYHKKQKYRLRFEQLMTEQKSKMEATNTKKETNHIDQNKKPLDIPEKHIKHILHRLEEFENEKGFLVNGISAQSMADIMETNVKYLSKVINFYKDKTFTNYLNELRITFALSELKENPTLRKYTIKAIAEEMGYNSSETFSNAFYKQVGIKPSYFINQIRKAETVNQ</sequence>
<feature type="domain" description="HTH araC/xylS-type" evidence="6">
    <location>
        <begin position="461"/>
        <end position="569"/>
    </location>
</feature>
<dbReference type="SUPFAM" id="SSF48452">
    <property type="entry name" value="TPR-like"/>
    <property type="match status" value="1"/>
</dbReference>
<comment type="caution">
    <text evidence="7">The sequence shown here is derived from an EMBL/GenBank/DDBJ whole genome shotgun (WGS) entry which is preliminary data.</text>
</comment>
<dbReference type="PROSITE" id="PS01124">
    <property type="entry name" value="HTH_ARAC_FAMILY_2"/>
    <property type="match status" value="1"/>
</dbReference>
<keyword evidence="5" id="KW-0732">Signal</keyword>
<evidence type="ECO:0000259" key="6">
    <source>
        <dbReference type="PROSITE" id="PS01124"/>
    </source>
</evidence>
<evidence type="ECO:0000313" key="7">
    <source>
        <dbReference type="EMBL" id="MFD2564717.1"/>
    </source>
</evidence>
<dbReference type="Proteomes" id="UP001597319">
    <property type="component" value="Unassembled WGS sequence"/>
</dbReference>
<keyword evidence="4" id="KW-1133">Transmembrane helix</keyword>
<dbReference type="InterPro" id="IPR011990">
    <property type="entry name" value="TPR-like_helical_dom_sf"/>
</dbReference>
<feature type="transmembrane region" description="Helical" evidence="4">
    <location>
        <begin position="391"/>
        <end position="413"/>
    </location>
</feature>
<dbReference type="SUPFAM" id="SSF46689">
    <property type="entry name" value="Homeodomain-like"/>
    <property type="match status" value="1"/>
</dbReference>
<keyword evidence="2" id="KW-0238">DNA-binding</keyword>
<name>A0ABW5LIN5_9FLAO</name>
<evidence type="ECO:0000313" key="8">
    <source>
        <dbReference type="Proteomes" id="UP001597319"/>
    </source>
</evidence>
<keyword evidence="4" id="KW-0472">Membrane</keyword>
<organism evidence="7 8">
    <name type="scientific">Aquimarina rubra</name>
    <dbReference type="NCBI Taxonomy" id="1920033"/>
    <lineage>
        <taxon>Bacteria</taxon>
        <taxon>Pseudomonadati</taxon>
        <taxon>Bacteroidota</taxon>
        <taxon>Flavobacteriia</taxon>
        <taxon>Flavobacteriales</taxon>
        <taxon>Flavobacteriaceae</taxon>
        <taxon>Aquimarina</taxon>
    </lineage>
</organism>
<gene>
    <name evidence="7" type="ORF">ACFSR1_18710</name>
</gene>
<accession>A0ABW5LIN5</accession>
<evidence type="ECO:0000256" key="3">
    <source>
        <dbReference type="ARBA" id="ARBA00023163"/>
    </source>
</evidence>
<feature type="signal peptide" evidence="5">
    <location>
        <begin position="1"/>
        <end position="23"/>
    </location>
</feature>
<evidence type="ECO:0000256" key="2">
    <source>
        <dbReference type="ARBA" id="ARBA00023125"/>
    </source>
</evidence>
<evidence type="ECO:0000256" key="5">
    <source>
        <dbReference type="SAM" id="SignalP"/>
    </source>
</evidence>
<dbReference type="Gene3D" id="1.25.40.10">
    <property type="entry name" value="Tetratricopeptide repeat domain"/>
    <property type="match status" value="1"/>
</dbReference>
<keyword evidence="4" id="KW-0812">Transmembrane</keyword>
<dbReference type="Gene3D" id="1.10.10.60">
    <property type="entry name" value="Homeodomain-like"/>
    <property type="match status" value="2"/>
</dbReference>
<dbReference type="PANTHER" id="PTHR43280">
    <property type="entry name" value="ARAC-FAMILY TRANSCRIPTIONAL REGULATOR"/>
    <property type="match status" value="1"/>
</dbReference>
<dbReference type="EMBL" id="JBHULE010000022">
    <property type="protein sequence ID" value="MFD2564717.1"/>
    <property type="molecule type" value="Genomic_DNA"/>
</dbReference>
<dbReference type="InterPro" id="IPR018060">
    <property type="entry name" value="HTH_AraC"/>
</dbReference>
<dbReference type="Pfam" id="PF12833">
    <property type="entry name" value="HTH_18"/>
    <property type="match status" value="1"/>
</dbReference>